<dbReference type="AlphaFoldDB" id="A0A2H0WRT7"/>
<protein>
    <recommendedName>
        <fullName evidence="4">Type II secretion system protein</fullName>
    </recommendedName>
</protein>
<evidence type="ECO:0000313" key="2">
    <source>
        <dbReference type="EMBL" id="PIS15370.1"/>
    </source>
</evidence>
<evidence type="ECO:0008006" key="4">
    <source>
        <dbReference type="Google" id="ProtNLM"/>
    </source>
</evidence>
<dbReference type="PROSITE" id="PS00409">
    <property type="entry name" value="PROKAR_NTER_METHYL"/>
    <property type="match status" value="1"/>
</dbReference>
<sequence>MIHNTSLRRGFTLIEMLVVTVVFMLLGTLLISSLFSILKSNTKAELMKEIRQSGSYALDVMSKMITNGTITESNCNAAGSAITIKNPDGEETTFSCGDDPTRIASGSAQLTSTQSIKVKSCESVFQCEMIGENARQVIINFTLTQQGFSPRPEEQAQQIFQKVITVRNK</sequence>
<evidence type="ECO:0000256" key="1">
    <source>
        <dbReference type="SAM" id="Phobius"/>
    </source>
</evidence>
<feature type="transmembrane region" description="Helical" evidence="1">
    <location>
        <begin position="16"/>
        <end position="38"/>
    </location>
</feature>
<dbReference type="SUPFAM" id="SSF54523">
    <property type="entry name" value="Pili subunits"/>
    <property type="match status" value="1"/>
</dbReference>
<organism evidence="2 3">
    <name type="scientific">Candidatus Shapirobacteria bacterium CG09_land_8_20_14_0_10_38_17</name>
    <dbReference type="NCBI Taxonomy" id="1974884"/>
    <lineage>
        <taxon>Bacteria</taxon>
        <taxon>Candidatus Shapironibacteriota</taxon>
    </lineage>
</organism>
<dbReference type="InterPro" id="IPR045584">
    <property type="entry name" value="Pilin-like"/>
</dbReference>
<dbReference type="Proteomes" id="UP000231282">
    <property type="component" value="Unassembled WGS sequence"/>
</dbReference>
<dbReference type="EMBL" id="PEZH01000006">
    <property type="protein sequence ID" value="PIS15370.1"/>
    <property type="molecule type" value="Genomic_DNA"/>
</dbReference>
<name>A0A2H0WRT7_9BACT</name>
<keyword evidence="1" id="KW-0472">Membrane</keyword>
<keyword evidence="1" id="KW-1133">Transmembrane helix</keyword>
<dbReference type="Pfam" id="PF07963">
    <property type="entry name" value="N_methyl"/>
    <property type="match status" value="1"/>
</dbReference>
<dbReference type="Gene3D" id="3.30.700.10">
    <property type="entry name" value="Glycoprotein, Type 4 Pilin"/>
    <property type="match status" value="1"/>
</dbReference>
<evidence type="ECO:0000313" key="3">
    <source>
        <dbReference type="Proteomes" id="UP000231282"/>
    </source>
</evidence>
<gene>
    <name evidence="2" type="ORF">COT63_00205</name>
</gene>
<reference evidence="3" key="1">
    <citation type="submission" date="2017-09" db="EMBL/GenBank/DDBJ databases">
        <title>Depth-based differentiation of microbial function through sediment-hosted aquifers and enrichment of novel symbionts in the deep terrestrial subsurface.</title>
        <authorList>
            <person name="Probst A.J."/>
            <person name="Ladd B."/>
            <person name="Jarett J.K."/>
            <person name="Geller-Mcgrath D.E."/>
            <person name="Sieber C.M.K."/>
            <person name="Emerson J.B."/>
            <person name="Anantharaman K."/>
            <person name="Thomas B.C."/>
            <person name="Malmstrom R."/>
            <person name="Stieglmeier M."/>
            <person name="Klingl A."/>
            <person name="Woyke T."/>
            <person name="Ryan C.M."/>
            <person name="Banfield J.F."/>
        </authorList>
    </citation>
    <scope>NUCLEOTIDE SEQUENCE [LARGE SCALE GENOMIC DNA]</scope>
</reference>
<keyword evidence="1" id="KW-0812">Transmembrane</keyword>
<accession>A0A2H0WRT7</accession>
<dbReference type="NCBIfam" id="TIGR02532">
    <property type="entry name" value="IV_pilin_GFxxxE"/>
    <property type="match status" value="1"/>
</dbReference>
<comment type="caution">
    <text evidence="2">The sequence shown here is derived from an EMBL/GenBank/DDBJ whole genome shotgun (WGS) entry which is preliminary data.</text>
</comment>
<proteinExistence type="predicted"/>
<dbReference type="InterPro" id="IPR012902">
    <property type="entry name" value="N_methyl_site"/>
</dbReference>